<dbReference type="Proteomes" id="UP000579153">
    <property type="component" value="Unassembled WGS sequence"/>
</dbReference>
<reference evidence="1 2" key="1">
    <citation type="submission" date="2020-08" db="EMBL/GenBank/DDBJ databases">
        <title>Sequencing the genomes of 1000 actinobacteria strains.</title>
        <authorList>
            <person name="Klenk H.-P."/>
        </authorList>
    </citation>
    <scope>NUCLEOTIDE SEQUENCE [LARGE SCALE GENOMIC DNA]</scope>
    <source>
        <strain evidence="1 2">DSM 45507</strain>
    </source>
</reference>
<proteinExistence type="predicted"/>
<keyword evidence="2" id="KW-1185">Reference proteome</keyword>
<dbReference type="AlphaFoldDB" id="A0A7W9LGS5"/>
<gene>
    <name evidence="1" type="ORF">HD596_009946</name>
</gene>
<organism evidence="1 2">
    <name type="scientific">Nonomuraea jabiensis</name>
    <dbReference type="NCBI Taxonomy" id="882448"/>
    <lineage>
        <taxon>Bacteria</taxon>
        <taxon>Bacillati</taxon>
        <taxon>Actinomycetota</taxon>
        <taxon>Actinomycetes</taxon>
        <taxon>Streptosporangiales</taxon>
        <taxon>Streptosporangiaceae</taxon>
        <taxon>Nonomuraea</taxon>
    </lineage>
</organism>
<sequence>MTRYDLCQQTGITHVSMHELVPHPIQIGPIPGIGQLVENRDQPFVKAPDEMRADEPGSPGYQNAAHDPICTLL</sequence>
<evidence type="ECO:0000313" key="2">
    <source>
        <dbReference type="Proteomes" id="UP000579153"/>
    </source>
</evidence>
<comment type="caution">
    <text evidence="1">The sequence shown here is derived from an EMBL/GenBank/DDBJ whole genome shotgun (WGS) entry which is preliminary data.</text>
</comment>
<evidence type="ECO:0000313" key="1">
    <source>
        <dbReference type="EMBL" id="MBB5783190.1"/>
    </source>
</evidence>
<accession>A0A7W9LGS5</accession>
<dbReference type="EMBL" id="JACHMB010000001">
    <property type="protein sequence ID" value="MBB5783190.1"/>
    <property type="molecule type" value="Genomic_DNA"/>
</dbReference>
<protein>
    <submittedName>
        <fullName evidence="1">Uncharacterized protein</fullName>
    </submittedName>
</protein>
<name>A0A7W9LGS5_9ACTN</name>